<keyword evidence="3" id="KW-0233">DNA recombination</keyword>
<dbReference type="AlphaFoldDB" id="A0A917J836"/>
<dbReference type="PANTHER" id="PTHR30349:SF64">
    <property type="entry name" value="PROPHAGE INTEGRASE INTD-RELATED"/>
    <property type="match status" value="1"/>
</dbReference>
<protein>
    <submittedName>
        <fullName evidence="5">Transposase</fullName>
    </submittedName>
</protein>
<organism evidence="5 6">
    <name type="scientific">Mucilaginibacter galii</name>
    <dbReference type="NCBI Taxonomy" id="2005073"/>
    <lineage>
        <taxon>Bacteria</taxon>
        <taxon>Pseudomonadati</taxon>
        <taxon>Bacteroidota</taxon>
        <taxon>Sphingobacteriia</taxon>
        <taxon>Sphingobacteriales</taxon>
        <taxon>Sphingobacteriaceae</taxon>
        <taxon>Mucilaginibacter</taxon>
    </lineage>
</organism>
<dbReference type="Proteomes" id="UP000662074">
    <property type="component" value="Unassembled WGS sequence"/>
</dbReference>
<dbReference type="InterPro" id="IPR050090">
    <property type="entry name" value="Tyrosine_recombinase_XerCD"/>
</dbReference>
<dbReference type="InterPro" id="IPR035386">
    <property type="entry name" value="Arm-DNA-bind_5"/>
</dbReference>
<dbReference type="PANTHER" id="PTHR30349">
    <property type="entry name" value="PHAGE INTEGRASE-RELATED"/>
    <property type="match status" value="1"/>
</dbReference>
<dbReference type="Pfam" id="PF17293">
    <property type="entry name" value="Arm-DNA-bind_5"/>
    <property type="match status" value="1"/>
</dbReference>
<dbReference type="PROSITE" id="PS51898">
    <property type="entry name" value="TYR_RECOMBINASE"/>
    <property type="match status" value="1"/>
</dbReference>
<dbReference type="Pfam" id="PF00589">
    <property type="entry name" value="Phage_integrase"/>
    <property type="match status" value="1"/>
</dbReference>
<dbReference type="GO" id="GO:0006310">
    <property type="term" value="P:DNA recombination"/>
    <property type="evidence" value="ECO:0007669"/>
    <property type="project" value="UniProtKB-KW"/>
</dbReference>
<accession>A0A917J836</accession>
<evidence type="ECO:0000259" key="4">
    <source>
        <dbReference type="PROSITE" id="PS51898"/>
    </source>
</evidence>
<dbReference type="GO" id="GO:0015074">
    <property type="term" value="P:DNA integration"/>
    <property type="evidence" value="ECO:0007669"/>
    <property type="project" value="InterPro"/>
</dbReference>
<dbReference type="GO" id="GO:0003677">
    <property type="term" value="F:DNA binding"/>
    <property type="evidence" value="ECO:0007669"/>
    <property type="project" value="UniProtKB-KW"/>
</dbReference>
<dbReference type="InterPro" id="IPR010998">
    <property type="entry name" value="Integrase_recombinase_N"/>
</dbReference>
<dbReference type="InterPro" id="IPR011010">
    <property type="entry name" value="DNA_brk_join_enz"/>
</dbReference>
<reference evidence="5" key="1">
    <citation type="journal article" date="2014" name="Int. J. Syst. Evol. Microbiol.">
        <title>Complete genome sequence of Corynebacterium casei LMG S-19264T (=DSM 44701T), isolated from a smear-ripened cheese.</title>
        <authorList>
            <consortium name="US DOE Joint Genome Institute (JGI-PGF)"/>
            <person name="Walter F."/>
            <person name="Albersmeier A."/>
            <person name="Kalinowski J."/>
            <person name="Ruckert C."/>
        </authorList>
    </citation>
    <scope>NUCLEOTIDE SEQUENCE</scope>
    <source>
        <strain evidence="5">CCM 8711</strain>
    </source>
</reference>
<dbReference type="CDD" id="cd01185">
    <property type="entry name" value="INTN1_C_like"/>
    <property type="match status" value="1"/>
</dbReference>
<reference evidence="5" key="2">
    <citation type="submission" date="2020-09" db="EMBL/GenBank/DDBJ databases">
        <authorList>
            <person name="Sun Q."/>
            <person name="Sedlacek I."/>
        </authorList>
    </citation>
    <scope>NUCLEOTIDE SEQUENCE</scope>
    <source>
        <strain evidence="5">CCM 8711</strain>
    </source>
</reference>
<dbReference type="Gene3D" id="1.10.443.10">
    <property type="entry name" value="Intergrase catalytic core"/>
    <property type="match status" value="1"/>
</dbReference>
<feature type="domain" description="Tyr recombinase" evidence="4">
    <location>
        <begin position="214"/>
        <end position="398"/>
    </location>
</feature>
<sequence>MLLYLKHRTGKHEDIIPIYIRLTVNGTREEWSTGRRCRPEDWDNKLKRVKGNKEEARSINHWLDLLSARAYACKQDLYASGKQLHGVQIRKLMQGEELDPPKMLSQVWTYHTNQIAGLVGKSYTPGTLQKYTSVFRILKKYLMLKIQADDIRLDQIDFRFIRDFDYYLKTDYGVKINTAIHMVKKLRTIMKVAQEIGWISRDPFVAYRAKKEEVFREYLTSLELHELATKKLSGKRLRRVRDLFLFSCYTGLSYADTVKLRSADIIKGEDGGIWLQTHRVKNNNRVRVPLLSPALRLINYYKDYPRILDEDFLLPKISNVTANKLLKTIAAEMGWSKHLTYHCARHTFATTVTLTNGVPIETVGQMLGHKDIRSTQIYARVTDTKVSKDMRELKKKYQGQQLFLADH</sequence>
<comment type="caution">
    <text evidence="5">The sequence shown here is derived from an EMBL/GenBank/DDBJ whole genome shotgun (WGS) entry which is preliminary data.</text>
</comment>
<dbReference type="InterPro" id="IPR013762">
    <property type="entry name" value="Integrase-like_cat_sf"/>
</dbReference>
<dbReference type="Pfam" id="PF13102">
    <property type="entry name" value="Phage_int_SAM_5"/>
    <property type="match status" value="1"/>
</dbReference>
<keyword evidence="6" id="KW-1185">Reference proteome</keyword>
<dbReference type="Gene3D" id="1.10.150.130">
    <property type="match status" value="1"/>
</dbReference>
<dbReference type="EMBL" id="BMDO01000005">
    <property type="protein sequence ID" value="GGI50783.1"/>
    <property type="molecule type" value="Genomic_DNA"/>
</dbReference>
<dbReference type="InterPro" id="IPR002104">
    <property type="entry name" value="Integrase_catalytic"/>
</dbReference>
<evidence type="ECO:0000256" key="2">
    <source>
        <dbReference type="ARBA" id="ARBA00023125"/>
    </source>
</evidence>
<gene>
    <name evidence="5" type="ORF">GCM10011425_19950</name>
</gene>
<proteinExistence type="inferred from homology"/>
<evidence type="ECO:0000256" key="1">
    <source>
        <dbReference type="ARBA" id="ARBA00008857"/>
    </source>
</evidence>
<evidence type="ECO:0000313" key="6">
    <source>
        <dbReference type="Proteomes" id="UP000662074"/>
    </source>
</evidence>
<dbReference type="SUPFAM" id="SSF56349">
    <property type="entry name" value="DNA breaking-rejoining enzymes"/>
    <property type="match status" value="1"/>
</dbReference>
<evidence type="ECO:0000313" key="5">
    <source>
        <dbReference type="EMBL" id="GGI50783.1"/>
    </source>
</evidence>
<name>A0A917J836_9SPHI</name>
<keyword evidence="2" id="KW-0238">DNA-binding</keyword>
<evidence type="ECO:0000256" key="3">
    <source>
        <dbReference type="ARBA" id="ARBA00023172"/>
    </source>
</evidence>
<comment type="similarity">
    <text evidence="1">Belongs to the 'phage' integrase family.</text>
</comment>
<dbReference type="InterPro" id="IPR025269">
    <property type="entry name" value="SAM-like_dom"/>
</dbReference>